<dbReference type="Proteomes" id="UP000264353">
    <property type="component" value="Chromosome A10"/>
</dbReference>
<evidence type="ECO:0000256" key="2">
    <source>
        <dbReference type="SAM" id="SignalP"/>
    </source>
</evidence>
<sequence length="107" mass="11828">MTKSNLFPVVTICVLLFAGFLEATETNLENSLIRSDDPSRYTGRPIPPSGPSPKEPPVIPTRDNMNFWSPSQRLVFGMLPKNFPIPPMGPSRKESPWAPPAPPKSKI</sequence>
<feature type="compositionally biased region" description="Pro residues" evidence="1">
    <location>
        <begin position="45"/>
        <end position="59"/>
    </location>
</feature>
<evidence type="ECO:0000313" key="4">
    <source>
        <dbReference type="Proteomes" id="UP000264353"/>
    </source>
</evidence>
<feature type="compositionally biased region" description="Pro residues" evidence="1">
    <location>
        <begin position="97"/>
        <end position="107"/>
    </location>
</feature>
<feature type="region of interest" description="Disordered" evidence="1">
    <location>
        <begin position="85"/>
        <end position="107"/>
    </location>
</feature>
<evidence type="ECO:0000313" key="3">
    <source>
        <dbReference type="EMBL" id="RID40621.1"/>
    </source>
</evidence>
<keyword evidence="2" id="KW-0732">Signal</keyword>
<proteinExistence type="predicted"/>
<dbReference type="EMBL" id="CM010637">
    <property type="protein sequence ID" value="RID40621.1"/>
    <property type="molecule type" value="Genomic_DNA"/>
</dbReference>
<reference evidence="3 4" key="1">
    <citation type="submission" date="2018-06" db="EMBL/GenBank/DDBJ databases">
        <title>WGS assembly of Brassica rapa FPsc.</title>
        <authorList>
            <person name="Bowman J."/>
            <person name="Kohchi T."/>
            <person name="Yamato K."/>
            <person name="Jenkins J."/>
            <person name="Shu S."/>
            <person name="Ishizaki K."/>
            <person name="Yamaoka S."/>
            <person name="Nishihama R."/>
            <person name="Nakamura Y."/>
            <person name="Berger F."/>
            <person name="Adam C."/>
            <person name="Aki S."/>
            <person name="Althoff F."/>
            <person name="Araki T."/>
            <person name="Arteaga-Vazquez M."/>
            <person name="Balasubrmanian S."/>
            <person name="Bauer D."/>
            <person name="Boehm C."/>
            <person name="Briginshaw L."/>
            <person name="Caballero-Perez J."/>
            <person name="Catarino B."/>
            <person name="Chen F."/>
            <person name="Chiyoda S."/>
            <person name="Chovatia M."/>
            <person name="Davies K."/>
            <person name="Delmans M."/>
            <person name="Demura T."/>
            <person name="Dierschke T."/>
            <person name="Dolan L."/>
            <person name="Dorantes-Acosta A."/>
            <person name="Eklund D."/>
            <person name="Florent S."/>
            <person name="Flores-Sandoval E."/>
            <person name="Fujiyama A."/>
            <person name="Fukuzawa H."/>
            <person name="Galik B."/>
            <person name="Grimanelli D."/>
            <person name="Grimwood J."/>
            <person name="Grossniklaus U."/>
            <person name="Hamada T."/>
            <person name="Haseloff J."/>
            <person name="Hetherington A."/>
            <person name="Higo A."/>
            <person name="Hirakawa Y."/>
            <person name="Hundley H."/>
            <person name="Ikeda Y."/>
            <person name="Inoue K."/>
            <person name="Inoue S."/>
            <person name="Ishida S."/>
            <person name="Jia Q."/>
            <person name="Kakita M."/>
            <person name="Kanazawa T."/>
            <person name="Kawai Y."/>
            <person name="Kawashima T."/>
            <person name="Kennedy M."/>
            <person name="Kinose K."/>
            <person name="Kinoshita T."/>
            <person name="Kohara Y."/>
            <person name="Koide E."/>
            <person name="Komatsu K."/>
            <person name="Kopischke S."/>
            <person name="Kubo M."/>
            <person name="Kyozuka J."/>
            <person name="Lagercrantz U."/>
            <person name="Lin S."/>
            <person name="Lindquist E."/>
            <person name="Lipzen A."/>
            <person name="Lu C."/>
            <person name="Luna E."/>
            <person name="Martienssen R."/>
            <person name="Minamino N."/>
            <person name="Mizutani M."/>
            <person name="Mizutani M."/>
            <person name="Mochizuki N."/>
            <person name="Monte I."/>
            <person name="Mosher R."/>
            <person name="Nagasaki H."/>
            <person name="Nakagami H."/>
            <person name="Naramoto S."/>
            <person name="Nishitani K."/>
            <person name="Ohtani M."/>
            <person name="Okamoto T."/>
            <person name="Okumura M."/>
            <person name="Phillips J."/>
            <person name="Pollak B."/>
            <person name="Reinders A."/>
            <person name="Roevekamp M."/>
            <person name="Sano R."/>
            <person name="Sawa S."/>
            <person name="Schmid M."/>
            <person name="Shirakawa M."/>
            <person name="Solano R."/>
            <person name="Spunde A."/>
            <person name="Suetsugu N."/>
            <person name="Sugano S."/>
            <person name="Sugiyama A."/>
            <person name="Sun R."/>
            <person name="Suzuki Y."/>
            <person name="Takenaka M."/>
            <person name="Takezawa D."/>
            <person name="Tomogane H."/>
            <person name="Tsuzuki M."/>
            <person name="Ueda T."/>
            <person name="Umeda M."/>
            <person name="Ward J."/>
            <person name="Watanabe Y."/>
            <person name="Yazaki K."/>
            <person name="Yokoyama R."/>
            <person name="Yoshitake Y."/>
            <person name="Yotsui I."/>
            <person name="Zachgo S."/>
            <person name="Schmutz J."/>
        </authorList>
    </citation>
    <scope>NUCLEOTIDE SEQUENCE [LARGE SCALE GENOMIC DNA]</scope>
    <source>
        <strain evidence="4">cv. B-3</strain>
    </source>
</reference>
<organism evidence="3 4">
    <name type="scientific">Brassica campestris</name>
    <name type="common">Field mustard</name>
    <dbReference type="NCBI Taxonomy" id="3711"/>
    <lineage>
        <taxon>Eukaryota</taxon>
        <taxon>Viridiplantae</taxon>
        <taxon>Streptophyta</taxon>
        <taxon>Embryophyta</taxon>
        <taxon>Tracheophyta</taxon>
        <taxon>Spermatophyta</taxon>
        <taxon>Magnoliopsida</taxon>
        <taxon>eudicotyledons</taxon>
        <taxon>Gunneridae</taxon>
        <taxon>Pentapetalae</taxon>
        <taxon>rosids</taxon>
        <taxon>malvids</taxon>
        <taxon>Brassicales</taxon>
        <taxon>Brassicaceae</taxon>
        <taxon>Brassiceae</taxon>
        <taxon>Brassica</taxon>
    </lineage>
</organism>
<evidence type="ECO:0000256" key="1">
    <source>
        <dbReference type="SAM" id="MobiDB-lite"/>
    </source>
</evidence>
<feature type="chain" id="PRO_5017264564" evidence="2">
    <location>
        <begin position="24"/>
        <end position="107"/>
    </location>
</feature>
<feature type="signal peptide" evidence="2">
    <location>
        <begin position="1"/>
        <end position="23"/>
    </location>
</feature>
<protein>
    <submittedName>
        <fullName evidence="3">Uncharacterized protein</fullName>
    </submittedName>
</protein>
<gene>
    <name evidence="3" type="ORF">BRARA_J00653</name>
</gene>
<name>A0A397XIQ3_BRACM</name>
<feature type="region of interest" description="Disordered" evidence="1">
    <location>
        <begin position="28"/>
        <end position="64"/>
    </location>
</feature>
<dbReference type="AlphaFoldDB" id="A0A397XIQ3"/>
<accession>A0A397XIQ3</accession>